<evidence type="ECO:0000256" key="2">
    <source>
        <dbReference type="ARBA" id="ARBA00011475"/>
    </source>
</evidence>
<dbReference type="EMBL" id="RQTF01000622">
    <property type="protein sequence ID" value="RZI00703.1"/>
    <property type="molecule type" value="Genomic_DNA"/>
</dbReference>
<comment type="similarity">
    <text evidence="1">Belongs to the ArgJ family.</text>
</comment>
<dbReference type="GO" id="GO:0006526">
    <property type="term" value="P:L-arginine biosynthetic process"/>
    <property type="evidence" value="ECO:0007669"/>
    <property type="project" value="InterPro"/>
</dbReference>
<keyword evidence="3" id="KW-0808">Transferase</keyword>
<dbReference type="Pfam" id="PF01960">
    <property type="entry name" value="ArgJ"/>
    <property type="match status" value="1"/>
</dbReference>
<evidence type="ECO:0000313" key="7">
    <source>
        <dbReference type="Proteomes" id="UP000294017"/>
    </source>
</evidence>
<name>A0AB37XMH2_STAAU</name>
<comment type="caution">
    <text evidence="6">The sequence shown here is derived from an EMBL/GenBank/DDBJ whole genome shotgun (WGS) entry which is preliminary data.</text>
</comment>
<keyword evidence="5" id="KW-0012">Acyltransferase</keyword>
<dbReference type="Gene3D" id="3.10.20.340">
    <property type="entry name" value="ArgJ beta chain, C-terminal domain"/>
    <property type="match status" value="1"/>
</dbReference>
<feature type="non-terminal residue" evidence="6">
    <location>
        <position position="1"/>
    </location>
</feature>
<gene>
    <name evidence="6" type="ORF">EIH03_16690</name>
</gene>
<evidence type="ECO:0000256" key="1">
    <source>
        <dbReference type="ARBA" id="ARBA00006774"/>
    </source>
</evidence>
<comment type="subunit">
    <text evidence="2">Heterotetramer of two alpha and two beta chains.</text>
</comment>
<proteinExistence type="inferred from homology"/>
<reference evidence="6 7" key="1">
    <citation type="submission" date="2018-11" db="EMBL/GenBank/DDBJ databases">
        <title>Genomic profiling of Staphylococcus species from a Poultry farm system in KwaZulu-Natal, South Africa.</title>
        <authorList>
            <person name="Amoako D.G."/>
            <person name="Somboro A.M."/>
            <person name="Abia A.L.K."/>
            <person name="Bester L.A."/>
            <person name="Essack S.Y."/>
        </authorList>
    </citation>
    <scope>NUCLEOTIDE SEQUENCE [LARGE SCALE GENOMIC DNA]</scope>
    <source>
        <strain evidence="6 7">SA12</strain>
    </source>
</reference>
<dbReference type="InterPro" id="IPR042195">
    <property type="entry name" value="ArgJ_beta_C"/>
</dbReference>
<dbReference type="GO" id="GO:0004358">
    <property type="term" value="F:L-glutamate N-acetyltransferase activity, acting on acetyl-L-ornithine as donor"/>
    <property type="evidence" value="ECO:0007669"/>
    <property type="project" value="InterPro"/>
</dbReference>
<dbReference type="AlphaFoldDB" id="A0AB37XMH2"/>
<organism evidence="6 7">
    <name type="scientific">Staphylococcus aureus</name>
    <dbReference type="NCBI Taxonomy" id="1280"/>
    <lineage>
        <taxon>Bacteria</taxon>
        <taxon>Bacillati</taxon>
        <taxon>Bacillota</taxon>
        <taxon>Bacilli</taxon>
        <taxon>Bacillales</taxon>
        <taxon>Staphylococcaceae</taxon>
        <taxon>Staphylococcus</taxon>
    </lineage>
</organism>
<dbReference type="SUPFAM" id="SSF56266">
    <property type="entry name" value="DmpA/ArgJ-like"/>
    <property type="match status" value="1"/>
</dbReference>
<sequence>CSGRIITAIGSSGCAISPNCTYVQLNQIPIVDKGMAILCYEQAMADTLTEENVTIDVQIGVGNAAATAY</sequence>
<evidence type="ECO:0000256" key="4">
    <source>
        <dbReference type="ARBA" id="ARBA00022813"/>
    </source>
</evidence>
<feature type="non-terminal residue" evidence="6">
    <location>
        <position position="69"/>
    </location>
</feature>
<accession>A0AB37XMH2</accession>
<evidence type="ECO:0000313" key="6">
    <source>
        <dbReference type="EMBL" id="RZI00703.1"/>
    </source>
</evidence>
<keyword evidence="4" id="KW-0068">Autocatalytic cleavage</keyword>
<dbReference type="Proteomes" id="UP000294017">
    <property type="component" value="Unassembled WGS sequence"/>
</dbReference>
<evidence type="ECO:0000256" key="3">
    <source>
        <dbReference type="ARBA" id="ARBA00022679"/>
    </source>
</evidence>
<evidence type="ECO:0000256" key="5">
    <source>
        <dbReference type="ARBA" id="ARBA00023315"/>
    </source>
</evidence>
<protein>
    <submittedName>
        <fullName evidence="6">N-acetylglutamate synthase</fullName>
    </submittedName>
</protein>
<dbReference type="RefSeq" id="WP_207215062.1">
    <property type="nucleotide sequence ID" value="NZ_RQTF01000622.1"/>
</dbReference>
<dbReference type="InterPro" id="IPR016117">
    <property type="entry name" value="ArgJ-like_dom_sf"/>
</dbReference>
<dbReference type="InterPro" id="IPR002813">
    <property type="entry name" value="Arg_biosynth_ArgJ"/>
</dbReference>